<dbReference type="InterPro" id="IPR002220">
    <property type="entry name" value="DapA-like"/>
</dbReference>
<sequence length="343" mass="36374">MTSSSTPSPQPHVPPAGVWCPAVTFFNRANDTLSLSAQSRYFEYLSKTGLAGLVILGTNSEAFLLTREERAELIVTARAAVGPDFPLMAGVGAHSTKQTLELARDAAEAGADYVLVLPPAYFGKATSMTVVKRFFSEVAAKSPIPVVLYNFPGVCNGVDIDSDTITAVVRESAATNPKGRSNVVGVKLTCGSVGKITRLATTFKPHEFAIFGGQSDFLVGGLAAGSAGCIAAFANVFPRAVSHIYTQYQQGHLGEAWRVQGQAALAESAIKSGIAATKYAVAYWTAPGAGIADGEGLLHPRHPYQPVAEPVKEMIRTTMATVADTERELRKISERSPIEKEPF</sequence>
<dbReference type="GO" id="GO:0008840">
    <property type="term" value="F:4-hydroxy-tetrahydrodipicolinate synthase activity"/>
    <property type="evidence" value="ECO:0007669"/>
    <property type="project" value="TreeGrafter"/>
</dbReference>
<dbReference type="EMBL" id="WIWV01000065">
    <property type="protein sequence ID" value="KAF7715213.1"/>
    <property type="molecule type" value="Genomic_DNA"/>
</dbReference>
<dbReference type="AlphaFoldDB" id="A0A8J8W0K3"/>
<name>A0A8J8W0K3_9EURO</name>
<gene>
    <name evidence="1" type="ORF">PECM_007295</name>
</gene>
<evidence type="ECO:0000313" key="1">
    <source>
        <dbReference type="EMBL" id="KAF7715213.1"/>
    </source>
</evidence>
<dbReference type="CDD" id="cd00408">
    <property type="entry name" value="DHDPS-like"/>
    <property type="match status" value="1"/>
</dbReference>
<dbReference type="Proteomes" id="UP000631181">
    <property type="component" value="Unassembled WGS sequence"/>
</dbReference>
<dbReference type="SMART" id="SM01130">
    <property type="entry name" value="DHDPS"/>
    <property type="match status" value="1"/>
</dbReference>
<dbReference type="EC" id="4.1.3.16" evidence="1"/>
<proteinExistence type="predicted"/>
<keyword evidence="1" id="KW-0456">Lyase</keyword>
<dbReference type="SUPFAM" id="SSF51569">
    <property type="entry name" value="Aldolase"/>
    <property type="match status" value="1"/>
</dbReference>
<dbReference type="InterPro" id="IPR013785">
    <property type="entry name" value="Aldolase_TIM"/>
</dbReference>
<protein>
    <submittedName>
        <fullName evidence="1">4-hydroxy-2-oxoglutarate aldolase</fullName>
        <ecNumber evidence="1">4.1.3.16</ecNumber>
    </submittedName>
</protein>
<dbReference type="Pfam" id="PF00701">
    <property type="entry name" value="DHDPS"/>
    <property type="match status" value="1"/>
</dbReference>
<evidence type="ECO:0000313" key="2">
    <source>
        <dbReference type="Proteomes" id="UP000631181"/>
    </source>
</evidence>
<dbReference type="PRINTS" id="PR00146">
    <property type="entry name" value="DHPICSNTHASE"/>
</dbReference>
<comment type="caution">
    <text evidence="1">The sequence shown here is derived from an EMBL/GenBank/DDBJ whole genome shotgun (WGS) entry which is preliminary data.</text>
</comment>
<keyword evidence="2" id="KW-1185">Reference proteome</keyword>
<dbReference type="Gene3D" id="3.20.20.70">
    <property type="entry name" value="Aldolase class I"/>
    <property type="match status" value="1"/>
</dbReference>
<organism evidence="1 2">
    <name type="scientific">Penicillium ucsense</name>
    <dbReference type="NCBI Taxonomy" id="2839758"/>
    <lineage>
        <taxon>Eukaryota</taxon>
        <taxon>Fungi</taxon>
        <taxon>Dikarya</taxon>
        <taxon>Ascomycota</taxon>
        <taxon>Pezizomycotina</taxon>
        <taxon>Eurotiomycetes</taxon>
        <taxon>Eurotiomycetidae</taxon>
        <taxon>Eurotiales</taxon>
        <taxon>Aspergillaceae</taxon>
        <taxon>Penicillium</taxon>
    </lineage>
</organism>
<accession>A0A8J8W0K3</accession>
<reference evidence="1" key="1">
    <citation type="journal article" date="2020" name="Front. Microbiol.">
        <title>Gene regulatory networks of Penicillium echinulatum 2HH and Penicillium oxalicum 114-2 inferred by a computational biology approach.</title>
        <authorList>
            <person name="Lenz A.R."/>
            <person name="Galan-Vasquez E."/>
            <person name="Balbinot E."/>
            <person name="De Abreu F.P."/>
            <person name="De Oliveira N.S."/>
            <person name="Da Rosa L.O."/>
            <person name="De Avila E Silva S."/>
            <person name="Camassola M."/>
            <person name="Dillon A.J.P."/>
            <person name="Perez-Rueda E."/>
        </authorList>
    </citation>
    <scope>NUCLEOTIDE SEQUENCE</scope>
    <source>
        <strain evidence="1">S1M29</strain>
    </source>
</reference>
<dbReference type="PANTHER" id="PTHR12128">
    <property type="entry name" value="DIHYDRODIPICOLINATE SYNTHASE"/>
    <property type="match status" value="1"/>
</dbReference>
<dbReference type="PANTHER" id="PTHR12128:SF47">
    <property type="entry name" value="DIHYDRODIPICOLINATE SYNTHASE-RELATED"/>
    <property type="match status" value="1"/>
</dbReference>
<dbReference type="OrthoDB" id="191315at2759"/>
<dbReference type="GO" id="GO:0008700">
    <property type="term" value="F:(R,S)-4-hydroxy-2-oxoglutarate aldolase activity"/>
    <property type="evidence" value="ECO:0007669"/>
    <property type="project" value="UniProtKB-EC"/>
</dbReference>